<dbReference type="InterPro" id="IPR056774">
    <property type="entry name" value="FdhE_N"/>
</dbReference>
<gene>
    <name evidence="5" type="ORF">J2D75_08745</name>
</gene>
<dbReference type="InterPro" id="IPR006452">
    <property type="entry name" value="Formate_DH_accessory"/>
</dbReference>
<evidence type="ECO:0000259" key="2">
    <source>
        <dbReference type="Pfam" id="PF04216"/>
    </source>
</evidence>
<sequence>MRPDSDIVPLDKRTPGVATIEPLIFPQLERLYARRAEKLRALADKDQEPPVLLNGEYFLFLSHLVEGQKGLVEQSPLAEADRASIRALAAGGYRQDELEDTLLGLTVWQSAYAQLVESLKPHLQPDIVADLLAGLETPAVLSAQAALLLRGQYDQVDPGLSVLLWAALSVCWAQAMSQHEDMPGIGRATHCPCCGARPVASLVLGGDREGLRYLQCSLCETRWHRVRGVCVNCHSSADLQYYTLSEKAPDQAEACGECKTYIKVFRLDYDPELEAVSHNLAYQLLDSLVVQEGFTHLGFSPFAFPG</sequence>
<name>A0ABS3LMG8_9PROT</name>
<comment type="caution">
    <text evidence="5">The sequence shown here is derived from an EMBL/GenBank/DDBJ whole genome shotgun (WGS) entry which is preliminary data.</text>
</comment>
<evidence type="ECO:0000259" key="3">
    <source>
        <dbReference type="Pfam" id="PF24859"/>
    </source>
</evidence>
<dbReference type="PANTHER" id="PTHR37689">
    <property type="entry name" value="PROTEIN FDHE"/>
    <property type="match status" value="1"/>
</dbReference>
<organism evidence="5 6">
    <name type="scientific">Acetobacter suratthaniensis</name>
    <dbReference type="NCBI Taxonomy" id="1502841"/>
    <lineage>
        <taxon>Bacteria</taxon>
        <taxon>Pseudomonadati</taxon>
        <taxon>Pseudomonadota</taxon>
        <taxon>Alphaproteobacteria</taxon>
        <taxon>Acetobacterales</taxon>
        <taxon>Acetobacteraceae</taxon>
        <taxon>Acetobacter</taxon>
    </lineage>
</organism>
<dbReference type="Pfam" id="PF24859">
    <property type="entry name" value="FdhE_central"/>
    <property type="match status" value="1"/>
</dbReference>
<evidence type="ECO:0000313" key="6">
    <source>
        <dbReference type="Proteomes" id="UP000664399"/>
    </source>
</evidence>
<feature type="domain" description="FdhE central" evidence="3">
    <location>
        <begin position="190"/>
        <end position="227"/>
    </location>
</feature>
<protein>
    <submittedName>
        <fullName evidence="5">Formate dehydrogenase accessory protein FdhE</fullName>
    </submittedName>
</protein>
<dbReference type="Pfam" id="PF04216">
    <property type="entry name" value="FdhE_N"/>
    <property type="match status" value="1"/>
</dbReference>
<keyword evidence="6" id="KW-1185">Reference proteome</keyword>
<feature type="domain" description="FdhE N-terminal" evidence="2">
    <location>
        <begin position="20"/>
        <end position="178"/>
    </location>
</feature>
<dbReference type="EMBL" id="JAFVMG010000008">
    <property type="protein sequence ID" value="MBO1328564.1"/>
    <property type="molecule type" value="Genomic_DNA"/>
</dbReference>
<dbReference type="RefSeq" id="WP_207854402.1">
    <property type="nucleotide sequence ID" value="NZ_JAFVMG010000008.1"/>
</dbReference>
<evidence type="ECO:0000256" key="1">
    <source>
        <dbReference type="ARBA" id="ARBA00022490"/>
    </source>
</evidence>
<evidence type="ECO:0000313" key="5">
    <source>
        <dbReference type="EMBL" id="MBO1328564.1"/>
    </source>
</evidence>
<dbReference type="Gene3D" id="3.90.1670.10">
    <property type="entry name" value="FdhE-like domain"/>
    <property type="match status" value="1"/>
</dbReference>
<feature type="domain" description="FdhE C-terminal" evidence="4">
    <location>
        <begin position="230"/>
        <end position="302"/>
    </location>
</feature>
<dbReference type="InterPro" id="IPR056796">
    <property type="entry name" value="FdhE_C"/>
</dbReference>
<dbReference type="InterPro" id="IPR024064">
    <property type="entry name" value="FdhE-like_sf"/>
</dbReference>
<dbReference type="CDD" id="cd16341">
    <property type="entry name" value="FdhE"/>
    <property type="match status" value="1"/>
</dbReference>
<evidence type="ECO:0000259" key="4">
    <source>
        <dbReference type="Pfam" id="PF24860"/>
    </source>
</evidence>
<dbReference type="Proteomes" id="UP000664399">
    <property type="component" value="Unassembled WGS sequence"/>
</dbReference>
<dbReference type="SUPFAM" id="SSF144020">
    <property type="entry name" value="FdhE-like"/>
    <property type="match status" value="1"/>
</dbReference>
<proteinExistence type="predicted"/>
<dbReference type="InterPro" id="IPR056797">
    <property type="entry name" value="FdhE_central"/>
</dbReference>
<reference evidence="5 6" key="1">
    <citation type="submission" date="2021-03" db="EMBL/GenBank/DDBJ databases">
        <title>The complete genome sequence of Acetobacter suratthaniensis TBRC 1719.</title>
        <authorList>
            <person name="Charoenyingcharoen P."/>
            <person name="Yukphan P."/>
        </authorList>
    </citation>
    <scope>NUCLEOTIDE SEQUENCE [LARGE SCALE GENOMIC DNA]</scope>
    <source>
        <strain evidence="5 6">TBRC 1719</strain>
    </source>
</reference>
<dbReference type="Pfam" id="PF24860">
    <property type="entry name" value="FdhE_C"/>
    <property type="match status" value="1"/>
</dbReference>
<keyword evidence="1" id="KW-0963">Cytoplasm</keyword>
<accession>A0ABS3LMG8</accession>
<dbReference type="PANTHER" id="PTHR37689:SF1">
    <property type="entry name" value="PROTEIN FDHE"/>
    <property type="match status" value="1"/>
</dbReference>